<dbReference type="Proteomes" id="UP000678499">
    <property type="component" value="Unassembled WGS sequence"/>
</dbReference>
<proteinExistence type="predicted"/>
<evidence type="ECO:0000313" key="1">
    <source>
        <dbReference type="EMBL" id="CAD7282384.1"/>
    </source>
</evidence>
<dbReference type="AlphaFoldDB" id="A0A7R9GH93"/>
<dbReference type="OrthoDB" id="43460at2759"/>
<sequence>MSLRSHPPGDLHQLEIPGLTFTVFLNRMNLDASSATMRRLILKKQEDRYKSELKDLNEGMEAAMTSTAFMLNNDIARGEALVKDRHHVSSYHAMAYGGLKTVQAVLTIDPRDIDDTSLILTTCIAACQRHRSQEIVKQQSSFGQFNIFKKAIDLATLTDPERHAELCFAEVTLYKTIISVSQDDSVMGMCKAVIQMRRCHNIFIECQSIINRAQWSSTKSKENFITGVKLGLGSFNLMLSLIPPKNLKMLQLIGLSGDRNFGHRELLSGFLMPQTVRTYTCGLILLMYHLYPGFIYSTGVGSANAERLAVVNQVIEKLMTSFPESSLVYYLRGRKEQLMGNLEESTRLYQLAIDRQTQLPSSHPAAFWEMLFNSCTSLDYDAGVRYADLLLKRSNWSKCTYCYMRAVLQYVKGNPTQKDLDEIKRLLREVPKLKRTISGKGLSFEEFAIAKSERYFAQGQKLIVPLVEVIYVFNGFLMLGSRQDVVAKLDQLVNQGRKEIDKIDKRDYLEDNLGLWHFMKGVCLRTLGKTAEALQHLRLAVKARVRHDRYIAPLATYEIGVLQLAQGDLRAAQSSFRTALWVGKSPYLLENRLQFRQGFMRLWKKLQTCCGKRREKGESQRREVQCDSEICKLMLRNFLVRGFLSFSRNKVRSTSATD</sequence>
<dbReference type="Pfam" id="PF10300">
    <property type="entry name" value="Iml2-TPR_39"/>
    <property type="match status" value="1"/>
</dbReference>
<feature type="non-terminal residue" evidence="1">
    <location>
        <position position="658"/>
    </location>
</feature>
<dbReference type="PANTHER" id="PTHR31859:SF9">
    <property type="entry name" value="TETRATRICOPEPTIDE REPEAT PROTEIN 39B"/>
    <property type="match status" value="1"/>
</dbReference>
<gene>
    <name evidence="1" type="ORF">NMOB1V02_LOCUS10009</name>
</gene>
<dbReference type="EMBL" id="CAJPEX010003780">
    <property type="protein sequence ID" value="CAG0922536.1"/>
    <property type="molecule type" value="Genomic_DNA"/>
</dbReference>
<dbReference type="InterPro" id="IPR011990">
    <property type="entry name" value="TPR-like_helical_dom_sf"/>
</dbReference>
<evidence type="ECO:0008006" key="3">
    <source>
        <dbReference type="Google" id="ProtNLM"/>
    </source>
</evidence>
<dbReference type="PANTHER" id="PTHR31859">
    <property type="entry name" value="TETRATRICOPEPTIDE REPEAT PROTEIN 39 FAMILY MEMBER"/>
    <property type="match status" value="1"/>
</dbReference>
<reference evidence="1" key="1">
    <citation type="submission" date="2020-11" db="EMBL/GenBank/DDBJ databases">
        <authorList>
            <person name="Tran Van P."/>
        </authorList>
    </citation>
    <scope>NUCLEOTIDE SEQUENCE</scope>
</reference>
<organism evidence="1">
    <name type="scientific">Notodromas monacha</name>
    <dbReference type="NCBI Taxonomy" id="399045"/>
    <lineage>
        <taxon>Eukaryota</taxon>
        <taxon>Metazoa</taxon>
        <taxon>Ecdysozoa</taxon>
        <taxon>Arthropoda</taxon>
        <taxon>Crustacea</taxon>
        <taxon>Oligostraca</taxon>
        <taxon>Ostracoda</taxon>
        <taxon>Podocopa</taxon>
        <taxon>Podocopida</taxon>
        <taxon>Cypridocopina</taxon>
        <taxon>Cypridoidea</taxon>
        <taxon>Cyprididae</taxon>
        <taxon>Notodromas</taxon>
    </lineage>
</organism>
<dbReference type="SUPFAM" id="SSF48452">
    <property type="entry name" value="TPR-like"/>
    <property type="match status" value="1"/>
</dbReference>
<keyword evidence="2" id="KW-1185">Reference proteome</keyword>
<name>A0A7R9GH93_9CRUS</name>
<dbReference type="EMBL" id="OA885817">
    <property type="protein sequence ID" value="CAD7282384.1"/>
    <property type="molecule type" value="Genomic_DNA"/>
</dbReference>
<protein>
    <recommendedName>
        <fullName evidence="3">Tetratricopeptide repeat protein 39C</fullName>
    </recommendedName>
</protein>
<dbReference type="Gene3D" id="1.25.40.10">
    <property type="entry name" value="Tetratricopeptide repeat domain"/>
    <property type="match status" value="1"/>
</dbReference>
<accession>A0A7R9GH93</accession>
<evidence type="ECO:0000313" key="2">
    <source>
        <dbReference type="Proteomes" id="UP000678499"/>
    </source>
</evidence>
<dbReference type="InterPro" id="IPR019412">
    <property type="entry name" value="IML2/TPR_39"/>
</dbReference>